<proteinExistence type="predicted"/>
<dbReference type="PANTHER" id="PTHR10272:SF0">
    <property type="entry name" value="PLATELET-ACTIVATING FACTOR ACETYLHYDROLASE"/>
    <property type="match status" value="1"/>
</dbReference>
<dbReference type="SUPFAM" id="SSF53474">
    <property type="entry name" value="alpha/beta-Hydrolases"/>
    <property type="match status" value="1"/>
</dbReference>
<gene>
    <name evidence="5" type="ORF">EJP67_06555</name>
</gene>
<organism evidence="5 6">
    <name type="scientific">Variovorax guangxiensis</name>
    <dbReference type="NCBI Taxonomy" id="1775474"/>
    <lineage>
        <taxon>Bacteria</taxon>
        <taxon>Pseudomonadati</taxon>
        <taxon>Pseudomonadota</taxon>
        <taxon>Betaproteobacteria</taxon>
        <taxon>Burkholderiales</taxon>
        <taxon>Comamonadaceae</taxon>
        <taxon>Variovorax</taxon>
    </lineage>
</organism>
<dbReference type="Gene3D" id="3.40.50.1820">
    <property type="entry name" value="alpha/beta hydrolase"/>
    <property type="match status" value="1"/>
</dbReference>
<feature type="transmembrane region" description="Helical" evidence="4">
    <location>
        <begin position="83"/>
        <end position="106"/>
    </location>
</feature>
<keyword evidence="4" id="KW-0472">Membrane</keyword>
<evidence type="ECO:0008006" key="7">
    <source>
        <dbReference type="Google" id="ProtNLM"/>
    </source>
</evidence>
<evidence type="ECO:0000256" key="3">
    <source>
        <dbReference type="ARBA" id="ARBA00023098"/>
    </source>
</evidence>
<keyword evidence="4" id="KW-1133">Transmembrane helix</keyword>
<dbReference type="RefSeq" id="WP_126020806.1">
    <property type="nucleotide sequence ID" value="NZ_RXFT01000002.1"/>
</dbReference>
<feature type="transmembrane region" description="Helical" evidence="4">
    <location>
        <begin position="29"/>
        <end position="46"/>
    </location>
</feature>
<sequence>MSVLDGAIVLVAVGLALAAAVTRRVGARVVSGVSAMLLAACAFQFWREGFYWQFLPVYSLLAGLLALGWRRGRPAPSPLPPRALAWLGRGGVAGLALAALLAWSFLPVPELPAPHGPYAVGTQVFRWVDSERAEDATADPDDRRSVVVQAWYPAAAGEGAAGPSRYIDGLERLPDFVSLIPGLVMRRYDRIDTHARLDAPVAAQRERWPVVLFSPGYGASRAFYSGLLADLASRGFVVLALDHAYEAPVVELADGRLATPVVRFLPDDPDRLRYMGARQAVRAADLRFVAGRVGQPGAFGPRLSQRLDPRRIAAIGHSFGGASAVEAAMEDARIRAVANIDGTLYGHAATGALPVPFLLLESDHRETRHSRHYLDGNLALVRHARAGGYRYQIAEANHYGFTDVPLYLSAPARFAAAVLIGGSRGPARTQAAANDVLAAFLAGLSMDAPGDGVAAAAARHAGVSGGPVGMRAGGP</sequence>
<dbReference type="Pfam" id="PF03403">
    <property type="entry name" value="PAF-AH_p_II"/>
    <property type="match status" value="2"/>
</dbReference>
<keyword evidence="1" id="KW-0378">Hydrolase</keyword>
<dbReference type="InterPro" id="IPR029058">
    <property type="entry name" value="AB_hydrolase_fold"/>
</dbReference>
<feature type="transmembrane region" description="Helical" evidence="4">
    <location>
        <begin position="52"/>
        <end position="71"/>
    </location>
</feature>
<dbReference type="OrthoDB" id="569821at2"/>
<feature type="transmembrane region" description="Helical" evidence="4">
    <location>
        <begin position="6"/>
        <end position="22"/>
    </location>
</feature>
<protein>
    <recommendedName>
        <fullName evidence="7">Platelet-activating factor acetylhydrolase</fullName>
    </recommendedName>
</protein>
<evidence type="ECO:0000256" key="2">
    <source>
        <dbReference type="ARBA" id="ARBA00022963"/>
    </source>
</evidence>
<dbReference type="PANTHER" id="PTHR10272">
    <property type="entry name" value="PLATELET-ACTIVATING FACTOR ACETYLHYDROLASE"/>
    <property type="match status" value="1"/>
</dbReference>
<name>A0A433MG50_9BURK</name>
<dbReference type="GO" id="GO:0016042">
    <property type="term" value="P:lipid catabolic process"/>
    <property type="evidence" value="ECO:0007669"/>
    <property type="project" value="UniProtKB-KW"/>
</dbReference>
<reference evidence="5 6" key="1">
    <citation type="submission" date="2018-12" db="EMBL/GenBank/DDBJ databases">
        <title>The genome sequences of Variovorax guangxiensis DSM 27352.</title>
        <authorList>
            <person name="Gao J."/>
            <person name="Sun J."/>
        </authorList>
    </citation>
    <scope>NUCLEOTIDE SEQUENCE [LARGE SCALE GENOMIC DNA]</scope>
    <source>
        <strain evidence="5 6">DSM 27352</strain>
    </source>
</reference>
<accession>A0A433MG50</accession>
<keyword evidence="3" id="KW-0443">Lipid metabolism</keyword>
<comment type="caution">
    <text evidence="5">The sequence shown here is derived from an EMBL/GenBank/DDBJ whole genome shotgun (WGS) entry which is preliminary data.</text>
</comment>
<dbReference type="AlphaFoldDB" id="A0A433MG50"/>
<keyword evidence="4" id="KW-0812">Transmembrane</keyword>
<evidence type="ECO:0000256" key="1">
    <source>
        <dbReference type="ARBA" id="ARBA00022801"/>
    </source>
</evidence>
<evidence type="ECO:0000256" key="4">
    <source>
        <dbReference type="SAM" id="Phobius"/>
    </source>
</evidence>
<dbReference type="Proteomes" id="UP000281118">
    <property type="component" value="Unassembled WGS sequence"/>
</dbReference>
<evidence type="ECO:0000313" key="6">
    <source>
        <dbReference type="Proteomes" id="UP000281118"/>
    </source>
</evidence>
<dbReference type="EMBL" id="RXFT01000002">
    <property type="protein sequence ID" value="RUR66722.1"/>
    <property type="molecule type" value="Genomic_DNA"/>
</dbReference>
<dbReference type="GO" id="GO:0003847">
    <property type="term" value="F:1-alkyl-2-acetylglycerophosphocholine esterase activity"/>
    <property type="evidence" value="ECO:0007669"/>
    <property type="project" value="TreeGrafter"/>
</dbReference>
<keyword evidence="2" id="KW-0442">Lipid degradation</keyword>
<evidence type="ECO:0000313" key="5">
    <source>
        <dbReference type="EMBL" id="RUR66722.1"/>
    </source>
</evidence>